<name>A0A017TE46_9BACT</name>
<reference evidence="1 2" key="1">
    <citation type="submission" date="2013-05" db="EMBL/GenBank/DDBJ databases">
        <title>Genome assembly of Chondromyces apiculatus DSM 436.</title>
        <authorList>
            <person name="Sharma G."/>
            <person name="Khatri I."/>
            <person name="Kaur C."/>
            <person name="Mayilraj S."/>
            <person name="Subramanian S."/>
        </authorList>
    </citation>
    <scope>NUCLEOTIDE SEQUENCE [LARGE SCALE GENOMIC DNA]</scope>
    <source>
        <strain evidence="1 2">DSM 436</strain>
    </source>
</reference>
<organism evidence="1 2">
    <name type="scientific">Chondromyces apiculatus DSM 436</name>
    <dbReference type="NCBI Taxonomy" id="1192034"/>
    <lineage>
        <taxon>Bacteria</taxon>
        <taxon>Pseudomonadati</taxon>
        <taxon>Myxococcota</taxon>
        <taxon>Polyangia</taxon>
        <taxon>Polyangiales</taxon>
        <taxon>Polyangiaceae</taxon>
        <taxon>Chondromyces</taxon>
    </lineage>
</organism>
<dbReference type="RefSeq" id="WP_156040630.1">
    <property type="nucleotide sequence ID" value="NZ_ASRX01000013.1"/>
</dbReference>
<keyword evidence="2" id="KW-1185">Reference proteome</keyword>
<gene>
    <name evidence="1" type="ORF">CAP_1154</name>
</gene>
<proteinExistence type="predicted"/>
<evidence type="ECO:0000313" key="1">
    <source>
        <dbReference type="EMBL" id="EYF06896.1"/>
    </source>
</evidence>
<evidence type="ECO:0000313" key="2">
    <source>
        <dbReference type="Proteomes" id="UP000019678"/>
    </source>
</evidence>
<accession>A0A017TE46</accession>
<dbReference type="EMBL" id="ASRX01000013">
    <property type="protein sequence ID" value="EYF06896.1"/>
    <property type="molecule type" value="Genomic_DNA"/>
</dbReference>
<sequence length="51" mass="5647">MGEVWVARHAQLLSAIAVKVMDPAHAGSLLPCASRQTWQVAYIFIPLLVWT</sequence>
<comment type="caution">
    <text evidence="1">The sequence shown here is derived from an EMBL/GenBank/DDBJ whole genome shotgun (WGS) entry which is preliminary data.</text>
</comment>
<protein>
    <submittedName>
        <fullName evidence="1">Uncharacterized protein</fullName>
    </submittedName>
</protein>
<dbReference type="AlphaFoldDB" id="A0A017TE46"/>
<dbReference type="Proteomes" id="UP000019678">
    <property type="component" value="Unassembled WGS sequence"/>
</dbReference>